<evidence type="ECO:0000259" key="7">
    <source>
        <dbReference type="Pfam" id="PF01035"/>
    </source>
</evidence>
<dbReference type="InterPro" id="IPR014048">
    <property type="entry name" value="MethylDNA_cys_MeTrfase_DNA-bd"/>
</dbReference>
<evidence type="ECO:0000256" key="2">
    <source>
        <dbReference type="ARBA" id="ARBA00022603"/>
    </source>
</evidence>
<protein>
    <submittedName>
        <fullName evidence="8">Methylated-DNA-[protein]-cysteine S-methyltransferase</fullName>
    </submittedName>
</protein>
<name>A0A2S4MMN4_9BURK</name>
<keyword evidence="5" id="KW-0234">DNA repair</keyword>
<evidence type="ECO:0000256" key="4">
    <source>
        <dbReference type="ARBA" id="ARBA00022763"/>
    </source>
</evidence>
<dbReference type="Proteomes" id="UP000237381">
    <property type="component" value="Unassembled WGS sequence"/>
</dbReference>
<evidence type="ECO:0000256" key="6">
    <source>
        <dbReference type="ARBA" id="ARBA00049348"/>
    </source>
</evidence>
<comment type="catalytic activity">
    <reaction evidence="6">
        <text>a 6-O-methyl-2'-deoxyguanosine in DNA + L-cysteinyl-[protein] = S-methyl-L-cysteinyl-[protein] + a 2'-deoxyguanosine in DNA</text>
        <dbReference type="Rhea" id="RHEA:24000"/>
        <dbReference type="Rhea" id="RHEA-COMP:10131"/>
        <dbReference type="Rhea" id="RHEA-COMP:10132"/>
        <dbReference type="Rhea" id="RHEA-COMP:11367"/>
        <dbReference type="Rhea" id="RHEA-COMP:11368"/>
        <dbReference type="ChEBI" id="CHEBI:29950"/>
        <dbReference type="ChEBI" id="CHEBI:82612"/>
        <dbReference type="ChEBI" id="CHEBI:85445"/>
        <dbReference type="ChEBI" id="CHEBI:85448"/>
        <dbReference type="EC" id="2.1.1.63"/>
    </reaction>
</comment>
<evidence type="ECO:0000256" key="5">
    <source>
        <dbReference type="ARBA" id="ARBA00023204"/>
    </source>
</evidence>
<dbReference type="SUPFAM" id="SSF46767">
    <property type="entry name" value="Methylated DNA-protein cysteine methyltransferase, C-terminal domain"/>
    <property type="match status" value="1"/>
</dbReference>
<keyword evidence="2 8" id="KW-0489">Methyltransferase</keyword>
<evidence type="ECO:0000313" key="8">
    <source>
        <dbReference type="EMBL" id="POR56010.1"/>
    </source>
</evidence>
<gene>
    <name evidence="8" type="ORF">B0G62_101406</name>
</gene>
<proteinExistence type="predicted"/>
<dbReference type="PROSITE" id="PS00374">
    <property type="entry name" value="MGMT"/>
    <property type="match status" value="1"/>
</dbReference>
<keyword evidence="3 8" id="KW-0808">Transferase</keyword>
<dbReference type="GO" id="GO:0006281">
    <property type="term" value="P:DNA repair"/>
    <property type="evidence" value="ECO:0007669"/>
    <property type="project" value="UniProtKB-KW"/>
</dbReference>
<sequence>MMKASASYSLWDDAQDAAMREAAHVPLAAPKKPERAPSAQALRKIAPRNYNAVIDAPFGKVGIVTGEDGVRDIVYLPGDTPGFAPDSALAERAAAQIARYLGDAAAPFDLPLAPLGTDFQRRVWDGICAIGLGSVLTYGELAKRVGTINARAVGQACGSNYFPIVIPCHRVVSASSIGGFSHHGGDGFFRDVKRWLLAHEGVTIR</sequence>
<dbReference type="SUPFAM" id="SSF53155">
    <property type="entry name" value="Methylated DNA-protein cysteine methyltransferase domain"/>
    <property type="match status" value="1"/>
</dbReference>
<dbReference type="NCBIfam" id="TIGR00589">
    <property type="entry name" value="ogt"/>
    <property type="match status" value="1"/>
</dbReference>
<dbReference type="Gene3D" id="1.10.10.10">
    <property type="entry name" value="Winged helix-like DNA-binding domain superfamily/Winged helix DNA-binding domain"/>
    <property type="match status" value="1"/>
</dbReference>
<dbReference type="AlphaFoldDB" id="A0A2S4MMN4"/>
<evidence type="ECO:0000256" key="1">
    <source>
        <dbReference type="ARBA" id="ARBA00001286"/>
    </source>
</evidence>
<feature type="domain" description="Methylated-DNA-[protein]-cysteine S-methyltransferase DNA binding" evidence="7">
    <location>
        <begin position="118"/>
        <end position="202"/>
    </location>
</feature>
<organism evidence="8 9">
    <name type="scientific">Paraburkholderia eburnea</name>
    <dbReference type="NCBI Taxonomy" id="1189126"/>
    <lineage>
        <taxon>Bacteria</taxon>
        <taxon>Pseudomonadati</taxon>
        <taxon>Pseudomonadota</taxon>
        <taxon>Betaproteobacteria</taxon>
        <taxon>Burkholderiales</taxon>
        <taxon>Burkholderiaceae</taxon>
        <taxon>Paraburkholderia</taxon>
    </lineage>
</organism>
<accession>A0A2S4MMN4</accession>
<keyword evidence="4" id="KW-0227">DNA damage</keyword>
<dbReference type="InterPro" id="IPR036388">
    <property type="entry name" value="WH-like_DNA-bd_sf"/>
</dbReference>
<reference evidence="8 9" key="1">
    <citation type="submission" date="2018-01" db="EMBL/GenBank/DDBJ databases">
        <title>Genomic Encyclopedia of Type Strains, Phase III (KMG-III): the genomes of soil and plant-associated and newly described type strains.</title>
        <authorList>
            <person name="Whitman W."/>
        </authorList>
    </citation>
    <scope>NUCLEOTIDE SEQUENCE [LARGE SCALE GENOMIC DNA]</scope>
    <source>
        <strain evidence="8 9">JCM 18070</strain>
    </source>
</reference>
<evidence type="ECO:0000256" key="3">
    <source>
        <dbReference type="ARBA" id="ARBA00022679"/>
    </source>
</evidence>
<dbReference type="GO" id="GO:0032259">
    <property type="term" value="P:methylation"/>
    <property type="evidence" value="ECO:0007669"/>
    <property type="project" value="UniProtKB-KW"/>
</dbReference>
<comment type="catalytic activity">
    <reaction evidence="1">
        <text>a 4-O-methyl-thymidine in DNA + L-cysteinyl-[protein] = a thymidine in DNA + S-methyl-L-cysteinyl-[protein]</text>
        <dbReference type="Rhea" id="RHEA:53428"/>
        <dbReference type="Rhea" id="RHEA-COMP:10131"/>
        <dbReference type="Rhea" id="RHEA-COMP:10132"/>
        <dbReference type="Rhea" id="RHEA-COMP:13555"/>
        <dbReference type="Rhea" id="RHEA-COMP:13556"/>
        <dbReference type="ChEBI" id="CHEBI:29950"/>
        <dbReference type="ChEBI" id="CHEBI:82612"/>
        <dbReference type="ChEBI" id="CHEBI:137386"/>
        <dbReference type="ChEBI" id="CHEBI:137387"/>
        <dbReference type="EC" id="2.1.1.63"/>
    </reaction>
</comment>
<dbReference type="CDD" id="cd06445">
    <property type="entry name" value="ATase"/>
    <property type="match status" value="1"/>
</dbReference>
<dbReference type="InterPro" id="IPR036217">
    <property type="entry name" value="MethylDNA_cys_MeTrfase_DNAb"/>
</dbReference>
<dbReference type="GO" id="GO:0003908">
    <property type="term" value="F:methylated-DNA-[protein]-cysteine S-methyltransferase activity"/>
    <property type="evidence" value="ECO:0007669"/>
    <property type="project" value="UniProtKB-EC"/>
</dbReference>
<dbReference type="InterPro" id="IPR001497">
    <property type="entry name" value="MethylDNA_cys_MeTrfase_AS"/>
</dbReference>
<dbReference type="Pfam" id="PF01035">
    <property type="entry name" value="DNA_binding_1"/>
    <property type="match status" value="1"/>
</dbReference>
<dbReference type="EMBL" id="PQGA01000001">
    <property type="protein sequence ID" value="POR56010.1"/>
    <property type="molecule type" value="Genomic_DNA"/>
</dbReference>
<evidence type="ECO:0000313" key="9">
    <source>
        <dbReference type="Proteomes" id="UP000237381"/>
    </source>
</evidence>
<keyword evidence="9" id="KW-1185">Reference proteome</keyword>
<comment type="caution">
    <text evidence="8">The sequence shown here is derived from an EMBL/GenBank/DDBJ whole genome shotgun (WGS) entry which is preliminary data.</text>
</comment>
<dbReference type="PANTHER" id="PTHR10815">
    <property type="entry name" value="METHYLATED-DNA--PROTEIN-CYSTEINE METHYLTRANSFERASE"/>
    <property type="match status" value="1"/>
</dbReference>
<dbReference type="PANTHER" id="PTHR10815:SF13">
    <property type="entry name" value="METHYLATED-DNA--PROTEIN-CYSTEINE METHYLTRANSFERASE"/>
    <property type="match status" value="1"/>
</dbReference>
<dbReference type="InterPro" id="IPR036631">
    <property type="entry name" value="MGMT_N_sf"/>
</dbReference>